<evidence type="ECO:0000313" key="1">
    <source>
        <dbReference type="EMBL" id="MPM62680.1"/>
    </source>
</evidence>
<protein>
    <recommendedName>
        <fullName evidence="2">AbiEi antitoxin C-terminal domain-containing protein</fullName>
    </recommendedName>
</protein>
<proteinExistence type="predicted"/>
<dbReference type="EMBL" id="VSSQ01018991">
    <property type="protein sequence ID" value="MPM62680.1"/>
    <property type="molecule type" value="Genomic_DNA"/>
</dbReference>
<evidence type="ECO:0008006" key="2">
    <source>
        <dbReference type="Google" id="ProtNLM"/>
    </source>
</evidence>
<sequence>MLLKNKILIHNNNKWGGKMEYRGYGKFLTEIISRERYGTAIFADDVAVVLALKFAIPMEHAKKVVNVNLKRLADRGIIERLKTGIYYKAKETVFGKTKPNIDAVMTRFLTLNGEEIIGYETGVSFQNSIGLITLMPKIKEIATNRYRIKLDPKCHIEVCKPRTKISKENYKYLQIIDLIDEFPTAYIDAADPYILINDHINKQGLDKLKLISMTKKYYPNKTLQRLLDVLFEVTDETA</sequence>
<name>A0A645BB43_9ZZZZ</name>
<gene>
    <name evidence="1" type="ORF">SDC9_109557</name>
</gene>
<reference evidence="1" key="1">
    <citation type="submission" date="2019-08" db="EMBL/GenBank/DDBJ databases">
        <authorList>
            <person name="Kucharzyk K."/>
            <person name="Murdoch R.W."/>
            <person name="Higgins S."/>
            <person name="Loffler F."/>
        </authorList>
    </citation>
    <scope>NUCLEOTIDE SEQUENCE</scope>
</reference>
<dbReference type="AlphaFoldDB" id="A0A645BB43"/>
<organism evidence="1">
    <name type="scientific">bioreactor metagenome</name>
    <dbReference type="NCBI Taxonomy" id="1076179"/>
    <lineage>
        <taxon>unclassified sequences</taxon>
        <taxon>metagenomes</taxon>
        <taxon>ecological metagenomes</taxon>
    </lineage>
</organism>
<accession>A0A645BB43</accession>
<comment type="caution">
    <text evidence="1">The sequence shown here is derived from an EMBL/GenBank/DDBJ whole genome shotgun (WGS) entry which is preliminary data.</text>
</comment>